<sequence length="62" mass="7094">MSELAAEEKTNPYLLQSACKYEIENEYAVCKADQGHQPRLPSVPFQWYSAEMNAVQMIPSRT</sequence>
<evidence type="ECO:0000313" key="1">
    <source>
        <dbReference type="EMBL" id="KAF5354543.1"/>
    </source>
</evidence>
<name>A0A8H5D7A4_9AGAR</name>
<proteinExistence type="predicted"/>
<gene>
    <name evidence="1" type="ORF">D9758_011223</name>
</gene>
<keyword evidence="2" id="KW-1185">Reference proteome</keyword>
<protein>
    <submittedName>
        <fullName evidence="1">Uncharacterized protein</fullName>
    </submittedName>
</protein>
<dbReference type="AlphaFoldDB" id="A0A8H5D7A4"/>
<comment type="caution">
    <text evidence="1">The sequence shown here is derived from an EMBL/GenBank/DDBJ whole genome shotgun (WGS) entry which is preliminary data.</text>
</comment>
<dbReference type="Proteomes" id="UP000559256">
    <property type="component" value="Unassembled WGS sequence"/>
</dbReference>
<evidence type="ECO:0000313" key="2">
    <source>
        <dbReference type="Proteomes" id="UP000559256"/>
    </source>
</evidence>
<dbReference type="EMBL" id="JAACJM010000058">
    <property type="protein sequence ID" value="KAF5354543.1"/>
    <property type="molecule type" value="Genomic_DNA"/>
</dbReference>
<reference evidence="1 2" key="1">
    <citation type="journal article" date="2020" name="ISME J.">
        <title>Uncovering the hidden diversity of litter-decomposition mechanisms in mushroom-forming fungi.</title>
        <authorList>
            <person name="Floudas D."/>
            <person name="Bentzer J."/>
            <person name="Ahren D."/>
            <person name="Johansson T."/>
            <person name="Persson P."/>
            <person name="Tunlid A."/>
        </authorList>
    </citation>
    <scope>NUCLEOTIDE SEQUENCE [LARGE SCALE GENOMIC DNA]</scope>
    <source>
        <strain evidence="1 2">CBS 291.85</strain>
    </source>
</reference>
<organism evidence="1 2">
    <name type="scientific">Tetrapyrgos nigripes</name>
    <dbReference type="NCBI Taxonomy" id="182062"/>
    <lineage>
        <taxon>Eukaryota</taxon>
        <taxon>Fungi</taxon>
        <taxon>Dikarya</taxon>
        <taxon>Basidiomycota</taxon>
        <taxon>Agaricomycotina</taxon>
        <taxon>Agaricomycetes</taxon>
        <taxon>Agaricomycetidae</taxon>
        <taxon>Agaricales</taxon>
        <taxon>Marasmiineae</taxon>
        <taxon>Marasmiaceae</taxon>
        <taxon>Tetrapyrgos</taxon>
    </lineage>
</organism>
<accession>A0A8H5D7A4</accession>